<organism evidence="1 2">
    <name type="scientific">Kerstersia gyiorum</name>
    <dbReference type="NCBI Taxonomy" id="206506"/>
    <lineage>
        <taxon>Bacteria</taxon>
        <taxon>Pseudomonadati</taxon>
        <taxon>Pseudomonadota</taxon>
        <taxon>Betaproteobacteria</taxon>
        <taxon>Burkholderiales</taxon>
        <taxon>Alcaligenaceae</taxon>
        <taxon>Kerstersia</taxon>
    </lineage>
</organism>
<evidence type="ECO:0000313" key="2">
    <source>
        <dbReference type="Proteomes" id="UP000078084"/>
    </source>
</evidence>
<sequence>MEHNAHVKMAVAHRLHSTADYAAYNYGARSKIAKACAAGDARGFMANTDFVTQDIDIKLANLQDFIALRLPRAAWEA</sequence>
<dbReference type="Proteomes" id="UP000078084">
    <property type="component" value="Unassembled WGS sequence"/>
</dbReference>
<gene>
    <name evidence="1" type="ORF">AAV32_09570</name>
</gene>
<comment type="caution">
    <text evidence="1">The sequence shown here is derived from an EMBL/GenBank/DDBJ whole genome shotgun (WGS) entry which is preliminary data.</text>
</comment>
<dbReference type="EMBL" id="LBNE01000005">
    <property type="protein sequence ID" value="KKO71815.1"/>
    <property type="molecule type" value="Genomic_DNA"/>
</dbReference>
<protein>
    <submittedName>
        <fullName evidence="1">Uncharacterized protein</fullName>
    </submittedName>
</protein>
<name>A0A171KSE8_9BURK</name>
<keyword evidence="2" id="KW-1185">Reference proteome</keyword>
<dbReference type="AlphaFoldDB" id="A0A171KSE8"/>
<accession>A0A171KSE8</accession>
<evidence type="ECO:0000313" key="1">
    <source>
        <dbReference type="EMBL" id="KKO71815.1"/>
    </source>
</evidence>
<dbReference type="RefSeq" id="WP_068370824.1">
    <property type="nucleotide sequence ID" value="NZ_CP033936.1"/>
</dbReference>
<dbReference type="STRING" id="206506.AAV32_09570"/>
<reference evidence="1 2" key="1">
    <citation type="submission" date="2015-04" db="EMBL/GenBank/DDBJ databases">
        <title>Genome sequence of Kerstersia gyiorum CG1.</title>
        <authorList>
            <person name="Greninger A.L."/>
            <person name="Kozyreva V."/>
            <person name="Chaturvedi V."/>
        </authorList>
    </citation>
    <scope>NUCLEOTIDE SEQUENCE [LARGE SCALE GENOMIC DNA]</scope>
    <source>
        <strain evidence="1 2">CG1</strain>
    </source>
</reference>
<proteinExistence type="predicted"/>